<feature type="short sequence motif" description="Histidine triad motif" evidence="8">
    <location>
        <begin position="120"/>
        <end position="124"/>
    </location>
</feature>
<evidence type="ECO:0000313" key="11">
    <source>
        <dbReference type="Proteomes" id="UP001516400"/>
    </source>
</evidence>
<dbReference type="PANTHER" id="PTHR12486:SF5">
    <property type="entry name" value="ADENOSINE 5'-MONOPHOSPHORAMIDASE HINT3"/>
    <property type="match status" value="1"/>
</dbReference>
<dbReference type="GO" id="GO:0000166">
    <property type="term" value="F:nucleotide binding"/>
    <property type="evidence" value="ECO:0007669"/>
    <property type="project" value="UniProtKB-KW"/>
</dbReference>
<dbReference type="PROSITE" id="PS51084">
    <property type="entry name" value="HIT_2"/>
    <property type="match status" value="1"/>
</dbReference>
<dbReference type="Gene3D" id="3.30.428.10">
    <property type="entry name" value="HIT-like"/>
    <property type="match status" value="1"/>
</dbReference>
<comment type="similarity">
    <text evidence="4">Belongs to the HINT family.</text>
</comment>
<dbReference type="PANTHER" id="PTHR12486">
    <property type="entry name" value="APRATAXIN-RELATED"/>
    <property type="match status" value="1"/>
</dbReference>
<sequence length="161" mass="18342">MMRNLNLVVRLFAFSGSFQSRKMSSENCLFCKIITGSSPAKICFQDEEIIAFHDIKPASKNHILVVPKQHIDNVNALDASNISLVEKMVDCGKSVLGELQADISDVRFGFHRPPFNSIKHLHLHCISPMSQMSFTQNLIFRPNTWWFTTVDRALDMMKSKI</sequence>
<evidence type="ECO:0000259" key="9">
    <source>
        <dbReference type="PROSITE" id="PS51084"/>
    </source>
</evidence>
<evidence type="ECO:0000256" key="1">
    <source>
        <dbReference type="ARBA" id="ARBA00022741"/>
    </source>
</evidence>
<accession>A0ABD2MYJ9</accession>
<dbReference type="InterPro" id="IPR036265">
    <property type="entry name" value="HIT-like_sf"/>
</dbReference>
<dbReference type="SUPFAM" id="SSF54197">
    <property type="entry name" value="HIT-like"/>
    <property type="match status" value="1"/>
</dbReference>
<evidence type="ECO:0000313" key="10">
    <source>
        <dbReference type="EMBL" id="KAL3271084.1"/>
    </source>
</evidence>
<name>A0ABD2MYJ9_9CUCU</name>
<dbReference type="Pfam" id="PF11969">
    <property type="entry name" value="DcpS_C"/>
    <property type="match status" value="1"/>
</dbReference>
<comment type="caution">
    <text evidence="10">The sequence shown here is derived from an EMBL/GenBank/DDBJ whole genome shotgun (WGS) entry which is preliminary data.</text>
</comment>
<dbReference type="AlphaFoldDB" id="A0ABD2MYJ9"/>
<feature type="domain" description="HIT" evidence="9">
    <location>
        <begin position="29"/>
        <end position="136"/>
    </location>
</feature>
<dbReference type="PRINTS" id="PR00332">
    <property type="entry name" value="HISTRIAD"/>
</dbReference>
<protein>
    <recommendedName>
        <fullName evidence="5">Adenosine 5'-monophosphoramidase HINT3</fullName>
    </recommendedName>
    <alternativeName>
        <fullName evidence="6">Histidine triad nucleotide-binding protein 3</fullName>
    </alternativeName>
</protein>
<evidence type="ECO:0000256" key="8">
    <source>
        <dbReference type="PROSITE-ProRule" id="PRU00464"/>
    </source>
</evidence>
<evidence type="ECO:0000256" key="5">
    <source>
        <dbReference type="ARBA" id="ARBA00039802"/>
    </source>
</evidence>
<feature type="active site" description="Tele-AMP-histidine intermediate" evidence="7">
    <location>
        <position position="124"/>
    </location>
</feature>
<proteinExistence type="inferred from homology"/>
<evidence type="ECO:0000256" key="6">
    <source>
        <dbReference type="ARBA" id="ARBA00042361"/>
    </source>
</evidence>
<organism evidence="10 11">
    <name type="scientific">Cryptolaemus montrouzieri</name>
    <dbReference type="NCBI Taxonomy" id="559131"/>
    <lineage>
        <taxon>Eukaryota</taxon>
        <taxon>Metazoa</taxon>
        <taxon>Ecdysozoa</taxon>
        <taxon>Arthropoda</taxon>
        <taxon>Hexapoda</taxon>
        <taxon>Insecta</taxon>
        <taxon>Pterygota</taxon>
        <taxon>Neoptera</taxon>
        <taxon>Endopterygota</taxon>
        <taxon>Coleoptera</taxon>
        <taxon>Polyphaga</taxon>
        <taxon>Cucujiformia</taxon>
        <taxon>Coccinelloidea</taxon>
        <taxon>Coccinellidae</taxon>
        <taxon>Scymninae</taxon>
        <taxon>Scymnini</taxon>
        <taxon>Cryptolaemus</taxon>
    </lineage>
</organism>
<evidence type="ECO:0000256" key="2">
    <source>
        <dbReference type="ARBA" id="ARBA00022801"/>
    </source>
</evidence>
<evidence type="ECO:0000256" key="4">
    <source>
        <dbReference type="ARBA" id="ARBA00025764"/>
    </source>
</evidence>
<reference evidence="10 11" key="1">
    <citation type="journal article" date="2021" name="BMC Biol.">
        <title>Horizontally acquired antibacterial genes associated with adaptive radiation of ladybird beetles.</title>
        <authorList>
            <person name="Li H.S."/>
            <person name="Tang X.F."/>
            <person name="Huang Y.H."/>
            <person name="Xu Z.Y."/>
            <person name="Chen M.L."/>
            <person name="Du X.Y."/>
            <person name="Qiu B.Y."/>
            <person name="Chen P.T."/>
            <person name="Zhang W."/>
            <person name="Slipinski A."/>
            <person name="Escalona H.E."/>
            <person name="Waterhouse R.M."/>
            <person name="Zwick A."/>
            <person name="Pang H."/>
        </authorList>
    </citation>
    <scope>NUCLEOTIDE SEQUENCE [LARGE SCALE GENOMIC DNA]</scope>
    <source>
        <strain evidence="10">SYSU2018</strain>
    </source>
</reference>
<keyword evidence="11" id="KW-1185">Reference proteome</keyword>
<keyword evidence="1" id="KW-0547">Nucleotide-binding</keyword>
<comment type="catalytic activity">
    <reaction evidence="3">
        <text>adenosine 5'-phosphoramidate + H2O = NH4(+) + AMP</text>
        <dbReference type="Rhea" id="RHEA:67916"/>
        <dbReference type="ChEBI" id="CHEBI:15377"/>
        <dbReference type="ChEBI" id="CHEBI:28938"/>
        <dbReference type="ChEBI" id="CHEBI:57890"/>
        <dbReference type="ChEBI" id="CHEBI:456215"/>
    </reaction>
</comment>
<dbReference type="InterPro" id="IPR001310">
    <property type="entry name" value="Histidine_triad_HIT"/>
</dbReference>
<evidence type="ECO:0000256" key="7">
    <source>
        <dbReference type="PIRSR" id="PIRSR601310-1"/>
    </source>
</evidence>
<dbReference type="InterPro" id="IPR011146">
    <property type="entry name" value="HIT-like"/>
</dbReference>
<dbReference type="EMBL" id="JABFTP020000042">
    <property type="protein sequence ID" value="KAL3271084.1"/>
    <property type="molecule type" value="Genomic_DNA"/>
</dbReference>
<dbReference type="Proteomes" id="UP001516400">
    <property type="component" value="Unassembled WGS sequence"/>
</dbReference>
<dbReference type="GO" id="GO:0016787">
    <property type="term" value="F:hydrolase activity"/>
    <property type="evidence" value="ECO:0007669"/>
    <property type="project" value="UniProtKB-KW"/>
</dbReference>
<gene>
    <name evidence="10" type="ORF">HHI36_021583</name>
</gene>
<evidence type="ECO:0000256" key="3">
    <source>
        <dbReference type="ARBA" id="ARBA00024472"/>
    </source>
</evidence>
<keyword evidence="2" id="KW-0378">Hydrolase</keyword>